<dbReference type="Pfam" id="PF00083">
    <property type="entry name" value="Sugar_tr"/>
    <property type="match status" value="1"/>
</dbReference>
<feature type="non-terminal residue" evidence="5">
    <location>
        <position position="1"/>
    </location>
</feature>
<dbReference type="GO" id="GO:0016020">
    <property type="term" value="C:membrane"/>
    <property type="evidence" value="ECO:0007669"/>
    <property type="project" value="UniProtKB-SubCell"/>
</dbReference>
<evidence type="ECO:0000256" key="3">
    <source>
        <dbReference type="ARBA" id="ARBA00022989"/>
    </source>
</evidence>
<dbReference type="AlphaFoldDB" id="N6TX63"/>
<sequence length="121" mass="13748">MVSINLFHVMTAYVGLYSLFLLYAICCFISTFLTLSYVDIKTTSYICMVPSLLFIGLMSFLPETPHQLIKDGKLEQAKSSLKWLLRKPDIEEDFLSLKADVEQQLADGGTFRNLVTISNNR</sequence>
<organism evidence="5">
    <name type="scientific">Dendroctonus ponderosae</name>
    <name type="common">Mountain pine beetle</name>
    <dbReference type="NCBI Taxonomy" id="77166"/>
    <lineage>
        <taxon>Eukaryota</taxon>
        <taxon>Metazoa</taxon>
        <taxon>Ecdysozoa</taxon>
        <taxon>Arthropoda</taxon>
        <taxon>Hexapoda</taxon>
        <taxon>Insecta</taxon>
        <taxon>Pterygota</taxon>
        <taxon>Neoptera</taxon>
        <taxon>Endopterygota</taxon>
        <taxon>Coleoptera</taxon>
        <taxon>Polyphaga</taxon>
        <taxon>Cucujiformia</taxon>
        <taxon>Curculionidae</taxon>
        <taxon>Scolytinae</taxon>
        <taxon>Dendroctonus</taxon>
    </lineage>
</organism>
<evidence type="ECO:0000256" key="1">
    <source>
        <dbReference type="ARBA" id="ARBA00004370"/>
    </source>
</evidence>
<dbReference type="PANTHER" id="PTHR48021:SF1">
    <property type="entry name" value="GH07001P-RELATED"/>
    <property type="match status" value="1"/>
</dbReference>
<dbReference type="HOGENOM" id="CLU_165693_0_0_1"/>
<dbReference type="Gene3D" id="1.20.1250.20">
    <property type="entry name" value="MFS general substrate transporter like domains"/>
    <property type="match status" value="1"/>
</dbReference>
<name>N6TX63_DENPD</name>
<gene>
    <name evidence="5" type="ORF">YQE_01009</name>
</gene>
<dbReference type="InterPro" id="IPR005828">
    <property type="entry name" value="MFS_sugar_transport-like"/>
</dbReference>
<evidence type="ECO:0000256" key="4">
    <source>
        <dbReference type="ARBA" id="ARBA00023136"/>
    </source>
</evidence>
<reference evidence="5" key="1">
    <citation type="journal article" date="2013" name="Genome Biol.">
        <title>Draft genome of the mountain pine beetle, Dendroctonus ponderosae Hopkins, a major forest pest.</title>
        <authorList>
            <person name="Keeling C.I."/>
            <person name="Yuen M.M."/>
            <person name="Liao N.Y."/>
            <person name="Docking T.R."/>
            <person name="Chan S.K."/>
            <person name="Taylor G.A."/>
            <person name="Palmquist D.L."/>
            <person name="Jackman S.D."/>
            <person name="Nguyen A."/>
            <person name="Li M."/>
            <person name="Henderson H."/>
            <person name="Janes J.K."/>
            <person name="Zhao Y."/>
            <person name="Pandoh P."/>
            <person name="Moore R."/>
            <person name="Sperling F.A."/>
            <person name="Huber D.P."/>
            <person name="Birol I."/>
            <person name="Jones S.J."/>
            <person name="Bohlmann J."/>
        </authorList>
    </citation>
    <scope>NUCLEOTIDE SEQUENCE</scope>
</reference>
<proteinExistence type="predicted"/>
<keyword evidence="4" id="KW-0472">Membrane</keyword>
<protein>
    <submittedName>
        <fullName evidence="5">Uncharacterized protein</fullName>
    </submittedName>
</protein>
<dbReference type="InterPro" id="IPR036259">
    <property type="entry name" value="MFS_trans_sf"/>
</dbReference>
<dbReference type="PANTHER" id="PTHR48021">
    <property type="match status" value="1"/>
</dbReference>
<keyword evidence="3" id="KW-1133">Transmembrane helix</keyword>
<dbReference type="OrthoDB" id="6133115at2759"/>
<accession>N6TX63</accession>
<dbReference type="EMBL" id="KB738402">
    <property type="protein sequence ID" value="ENN82618.1"/>
    <property type="molecule type" value="Genomic_DNA"/>
</dbReference>
<comment type="subcellular location">
    <subcellularLocation>
        <location evidence="1">Membrane</location>
    </subcellularLocation>
</comment>
<dbReference type="GO" id="GO:0022857">
    <property type="term" value="F:transmembrane transporter activity"/>
    <property type="evidence" value="ECO:0007669"/>
    <property type="project" value="InterPro"/>
</dbReference>
<evidence type="ECO:0000313" key="5">
    <source>
        <dbReference type="EMBL" id="ENN82618.1"/>
    </source>
</evidence>
<dbReference type="InterPro" id="IPR050549">
    <property type="entry name" value="MFS_Trehalose_Transporter"/>
</dbReference>
<evidence type="ECO:0000256" key="2">
    <source>
        <dbReference type="ARBA" id="ARBA00022692"/>
    </source>
</evidence>
<keyword evidence="2" id="KW-0812">Transmembrane</keyword>